<evidence type="ECO:0008006" key="3">
    <source>
        <dbReference type="Google" id="ProtNLM"/>
    </source>
</evidence>
<sequence length="64" mass="7547">MNADEANEVLSKLANREIDEFRISKEDFLGFREVLVNREDFKHFRGNAQHDGVIIYTYLEEARS</sequence>
<reference evidence="1 2" key="1">
    <citation type="submission" date="2015-11" db="EMBL/GenBank/DDBJ databases">
        <title>Genome Sequence of Bacillus simplex strain VanAntwerpen2.</title>
        <authorList>
            <person name="Couger M.B."/>
        </authorList>
    </citation>
    <scope>NUCLEOTIDE SEQUENCE [LARGE SCALE GENOMIC DNA]</scope>
    <source>
        <strain evidence="1 2">VanAntwerpen02</strain>
    </source>
</reference>
<accession>A0A109MT42</accession>
<evidence type="ECO:0000313" key="1">
    <source>
        <dbReference type="EMBL" id="KWW11646.1"/>
    </source>
</evidence>
<dbReference type="EMBL" id="LNNH01000051">
    <property type="protein sequence ID" value="KWW11646.1"/>
    <property type="molecule type" value="Genomic_DNA"/>
</dbReference>
<name>A0A109MT42_9BACI</name>
<keyword evidence="2" id="KW-1185">Reference proteome</keyword>
<proteinExistence type="predicted"/>
<dbReference type="RefSeq" id="WP_061144145.1">
    <property type="nucleotide sequence ID" value="NZ_LNNH01000051.1"/>
</dbReference>
<comment type="caution">
    <text evidence="1">The sequence shown here is derived from an EMBL/GenBank/DDBJ whole genome shotgun (WGS) entry which is preliminary data.</text>
</comment>
<dbReference type="AlphaFoldDB" id="A0A109MT42"/>
<gene>
    <name evidence="1" type="ORF">AS888_01340</name>
</gene>
<dbReference type="Proteomes" id="UP000064189">
    <property type="component" value="Unassembled WGS sequence"/>
</dbReference>
<organism evidence="1 2">
    <name type="scientific">Peribacillus simplex</name>
    <dbReference type="NCBI Taxonomy" id="1478"/>
    <lineage>
        <taxon>Bacteria</taxon>
        <taxon>Bacillati</taxon>
        <taxon>Bacillota</taxon>
        <taxon>Bacilli</taxon>
        <taxon>Bacillales</taxon>
        <taxon>Bacillaceae</taxon>
        <taxon>Peribacillus</taxon>
    </lineage>
</organism>
<protein>
    <recommendedName>
        <fullName evidence="3">Abortive phage infection protein</fullName>
    </recommendedName>
</protein>
<evidence type="ECO:0000313" key="2">
    <source>
        <dbReference type="Proteomes" id="UP000064189"/>
    </source>
</evidence>